<reference evidence="3 4" key="1">
    <citation type="submission" date="2016-11" db="EMBL/GenBank/DDBJ databases">
        <authorList>
            <person name="Jaros S."/>
            <person name="Januszkiewicz K."/>
            <person name="Wedrychowicz H."/>
        </authorList>
    </citation>
    <scope>NUCLEOTIDE SEQUENCE [LARGE SCALE GENOMIC DNA]</scope>
    <source>
        <strain evidence="3 4">DSM 14501</strain>
    </source>
</reference>
<evidence type="ECO:0000256" key="1">
    <source>
        <dbReference type="SAM" id="MobiDB-lite"/>
    </source>
</evidence>
<evidence type="ECO:0008006" key="5">
    <source>
        <dbReference type="Google" id="ProtNLM"/>
    </source>
</evidence>
<proteinExistence type="predicted"/>
<organism evidence="3 4">
    <name type="scientific">Caminicella sporogenes DSM 14501</name>
    <dbReference type="NCBI Taxonomy" id="1121266"/>
    <lineage>
        <taxon>Bacteria</taxon>
        <taxon>Bacillati</taxon>
        <taxon>Bacillota</taxon>
        <taxon>Clostridia</taxon>
        <taxon>Peptostreptococcales</taxon>
        <taxon>Caminicellaceae</taxon>
        <taxon>Caminicella</taxon>
    </lineage>
</organism>
<accession>A0A1M6NXK5</accession>
<name>A0A1M6NXK5_9FIRM</name>
<dbReference type="Proteomes" id="UP000184082">
    <property type="component" value="Unassembled WGS sequence"/>
</dbReference>
<feature type="region of interest" description="Disordered" evidence="1">
    <location>
        <begin position="24"/>
        <end position="43"/>
    </location>
</feature>
<keyword evidence="4" id="KW-1185">Reference proteome</keyword>
<evidence type="ECO:0000256" key="2">
    <source>
        <dbReference type="SAM" id="SignalP"/>
    </source>
</evidence>
<sequence length="233" mass="26506">MNLKKAAISTVLIASIALSGCTMGSSNDNKQETDVKKQENSQVEMKETEKLNYSINKETFKDESRNITIYYPQIKEYSGELVMDNINQSLRKIVDTYGKDKTYTDVSIDYEITKSSNDILSVLFKGKGKLTDIGEVNIMQSVNLDVHSSNEINYENFVKDDEAVRKILDKKAKEQGLKDGVEAEGIRVYFKDSDVVFYYMPLDDSAKEFIEVSVPYEEIKEYVNKDFGEKPAS</sequence>
<feature type="chain" id="PRO_5038792942" description="DUF3298 domain-containing protein" evidence="2">
    <location>
        <begin position="25"/>
        <end position="233"/>
    </location>
</feature>
<feature type="signal peptide" evidence="2">
    <location>
        <begin position="1"/>
        <end position="24"/>
    </location>
</feature>
<keyword evidence="2" id="KW-0732">Signal</keyword>
<evidence type="ECO:0000313" key="3">
    <source>
        <dbReference type="EMBL" id="SHK00380.1"/>
    </source>
</evidence>
<dbReference type="EMBL" id="FRAJ01000007">
    <property type="protein sequence ID" value="SHK00380.1"/>
    <property type="molecule type" value="Genomic_DNA"/>
</dbReference>
<evidence type="ECO:0000313" key="4">
    <source>
        <dbReference type="Proteomes" id="UP000184082"/>
    </source>
</evidence>
<dbReference type="PROSITE" id="PS51257">
    <property type="entry name" value="PROKAR_LIPOPROTEIN"/>
    <property type="match status" value="1"/>
</dbReference>
<protein>
    <recommendedName>
        <fullName evidence="5">DUF3298 domain-containing protein</fullName>
    </recommendedName>
</protein>
<dbReference type="RefSeq" id="WP_072966292.1">
    <property type="nucleotide sequence ID" value="NZ_FRAJ01000007.1"/>
</dbReference>
<dbReference type="AlphaFoldDB" id="A0A1M6NXK5"/>
<feature type="compositionally biased region" description="Basic and acidic residues" evidence="1">
    <location>
        <begin position="29"/>
        <end position="43"/>
    </location>
</feature>
<gene>
    <name evidence="3" type="ORF">SAMN02745883_01015</name>
</gene>